<organism evidence="1 2">
    <name type="scientific">Hibiscus sabdariffa</name>
    <name type="common">roselle</name>
    <dbReference type="NCBI Taxonomy" id="183260"/>
    <lineage>
        <taxon>Eukaryota</taxon>
        <taxon>Viridiplantae</taxon>
        <taxon>Streptophyta</taxon>
        <taxon>Embryophyta</taxon>
        <taxon>Tracheophyta</taxon>
        <taxon>Spermatophyta</taxon>
        <taxon>Magnoliopsida</taxon>
        <taxon>eudicotyledons</taxon>
        <taxon>Gunneridae</taxon>
        <taxon>Pentapetalae</taxon>
        <taxon>rosids</taxon>
        <taxon>malvids</taxon>
        <taxon>Malvales</taxon>
        <taxon>Malvaceae</taxon>
        <taxon>Malvoideae</taxon>
        <taxon>Hibiscus</taxon>
    </lineage>
</organism>
<accession>A0ABR2ETU5</accession>
<evidence type="ECO:0000313" key="2">
    <source>
        <dbReference type="Proteomes" id="UP001472677"/>
    </source>
</evidence>
<proteinExistence type="predicted"/>
<dbReference type="EMBL" id="JBBPBM010000010">
    <property type="protein sequence ID" value="KAK8564798.1"/>
    <property type="molecule type" value="Genomic_DNA"/>
</dbReference>
<protein>
    <submittedName>
        <fullName evidence="1">Uncharacterized protein</fullName>
    </submittedName>
</protein>
<name>A0ABR2ETU5_9ROSI</name>
<reference evidence="1 2" key="1">
    <citation type="journal article" date="2024" name="G3 (Bethesda)">
        <title>Genome assembly of Hibiscus sabdariffa L. provides insights into metabolisms of medicinal natural products.</title>
        <authorList>
            <person name="Kim T."/>
        </authorList>
    </citation>
    <scope>NUCLEOTIDE SEQUENCE [LARGE SCALE GENOMIC DNA]</scope>
    <source>
        <strain evidence="1">TK-2024</strain>
        <tissue evidence="1">Old leaves</tissue>
    </source>
</reference>
<sequence>MESTTPPCIMHVDMSTVDTVLVTESAFAEIVVVPVVAANGKVVAAPTSLPTGKHMAVRVIDESSKRVLQDHNGNAMYGPIRPTTAKGVKQNSNVAKHVARKDTKVKKRADVQSKQTVVADWASKLSSSLSKEGLMEASSGNVAAVGALAQSNMVQWIENSTFEGDSKPNP</sequence>
<dbReference type="Proteomes" id="UP001472677">
    <property type="component" value="Unassembled WGS sequence"/>
</dbReference>
<comment type="caution">
    <text evidence="1">The sequence shown here is derived from an EMBL/GenBank/DDBJ whole genome shotgun (WGS) entry which is preliminary data.</text>
</comment>
<keyword evidence="2" id="KW-1185">Reference proteome</keyword>
<gene>
    <name evidence="1" type="ORF">V6N12_058380</name>
</gene>
<evidence type="ECO:0000313" key="1">
    <source>
        <dbReference type="EMBL" id="KAK8564798.1"/>
    </source>
</evidence>